<accession>A0A6H1ZGB9</accession>
<protein>
    <recommendedName>
        <fullName evidence="2">Capsid protein</fullName>
    </recommendedName>
</protein>
<dbReference type="EMBL" id="MT144027">
    <property type="protein sequence ID" value="QJA46966.1"/>
    <property type="molecule type" value="Genomic_DNA"/>
</dbReference>
<proteinExistence type="predicted"/>
<gene>
    <name evidence="1" type="ORF">TM448A00583_0005</name>
</gene>
<dbReference type="AlphaFoldDB" id="A0A6H1ZGB9"/>
<sequence>MGNQTTNLNSTTLSEMTDLIEKSWSVLSEHLPRVASSLFIPETIGAGQGSTKRIDEFDGETFAAVKPEGSNSEKASVGVGYSKTMTARTFSKEIDITLEMRNDNKYNVVGQMIRDLISFCPNRKELDLTHRLTFASSTSYTDMNGETVTTSMGDTYALAYATHTLAFSSTTYSNRVTGDPAFSQGAFEAAQLLANSQTYNNFGQWRSMNFSVIATWRDPSTMRTVKQLMASEGDIDGAHAGIVNVYKNGMSHVVLPRLATTATGAYDSTKRRWWFYIAPGMQGWQAYVGDWIAPTLKSPGAGNNGEDIHSLNWTYMTYCRYGIEILSGKGCIASLPTS</sequence>
<evidence type="ECO:0000313" key="1">
    <source>
        <dbReference type="EMBL" id="QJA46966.1"/>
    </source>
</evidence>
<name>A0A6H1ZGB9_9ZZZZ</name>
<reference evidence="1" key="1">
    <citation type="submission" date="2020-03" db="EMBL/GenBank/DDBJ databases">
        <title>The deep terrestrial virosphere.</title>
        <authorList>
            <person name="Holmfeldt K."/>
            <person name="Nilsson E."/>
            <person name="Simone D."/>
            <person name="Lopez-Fernandez M."/>
            <person name="Wu X."/>
            <person name="de Brujin I."/>
            <person name="Lundin D."/>
            <person name="Andersson A."/>
            <person name="Bertilsson S."/>
            <person name="Dopson M."/>
        </authorList>
    </citation>
    <scope>NUCLEOTIDE SEQUENCE</scope>
    <source>
        <strain evidence="1">TM448A00583</strain>
    </source>
</reference>
<evidence type="ECO:0008006" key="2">
    <source>
        <dbReference type="Google" id="ProtNLM"/>
    </source>
</evidence>
<organism evidence="1">
    <name type="scientific">viral metagenome</name>
    <dbReference type="NCBI Taxonomy" id="1070528"/>
    <lineage>
        <taxon>unclassified sequences</taxon>
        <taxon>metagenomes</taxon>
        <taxon>organismal metagenomes</taxon>
    </lineage>
</organism>